<dbReference type="PANTHER" id="PTHR43586:SF25">
    <property type="entry name" value="CYSTEINE DESULFURASE"/>
    <property type="match status" value="1"/>
</dbReference>
<evidence type="ECO:0000256" key="6">
    <source>
        <dbReference type="ARBA" id="ARBA00022898"/>
    </source>
</evidence>
<reference evidence="12" key="1">
    <citation type="submission" date="2024-07" db="EMBL/GenBank/DDBJ databases">
        <title>Genome Analysis of a Potential Novel Vibrio Species Secreting pH- and Thermo-stable Alginate Lyase and its Application in Producing Alginate Oligosaccharides.</title>
        <authorList>
            <person name="Huang H."/>
            <person name="Bao K."/>
        </authorList>
    </citation>
    <scope>NUCLEOTIDE SEQUENCE</scope>
    <source>
        <strain evidence="12">HB236076</strain>
    </source>
</reference>
<dbReference type="InterPro" id="IPR000192">
    <property type="entry name" value="Aminotrans_V_dom"/>
</dbReference>
<protein>
    <recommendedName>
        <fullName evidence="3 10">Cysteine desulfurase</fullName>
        <ecNumber evidence="3 10">2.8.1.7</ecNumber>
    </recommendedName>
</protein>
<keyword evidence="7" id="KW-0456">Lyase</keyword>
<dbReference type="NCBIfam" id="TIGR01979">
    <property type="entry name" value="sufS"/>
    <property type="match status" value="1"/>
</dbReference>
<organism evidence="12">
    <name type="scientific">Vibrio sp. HB236076</name>
    <dbReference type="NCBI Taxonomy" id="3232307"/>
    <lineage>
        <taxon>Bacteria</taxon>
        <taxon>Pseudomonadati</taxon>
        <taxon>Pseudomonadota</taxon>
        <taxon>Gammaproteobacteria</taxon>
        <taxon>Vibrionales</taxon>
        <taxon>Vibrionaceae</taxon>
        <taxon>Vibrio</taxon>
    </lineage>
</organism>
<evidence type="ECO:0000256" key="5">
    <source>
        <dbReference type="ARBA" id="ARBA00022679"/>
    </source>
</evidence>
<dbReference type="PROSITE" id="PS00595">
    <property type="entry name" value="AA_TRANSFER_CLASS_5"/>
    <property type="match status" value="1"/>
</dbReference>
<dbReference type="EMBL" id="CP162601">
    <property type="protein sequence ID" value="XDK24003.1"/>
    <property type="molecule type" value="Genomic_DNA"/>
</dbReference>
<dbReference type="InterPro" id="IPR020578">
    <property type="entry name" value="Aminotrans_V_PyrdxlP_BS"/>
</dbReference>
<evidence type="ECO:0000259" key="11">
    <source>
        <dbReference type="Pfam" id="PF00266"/>
    </source>
</evidence>
<accession>A0AB39HCB7</accession>
<evidence type="ECO:0000256" key="1">
    <source>
        <dbReference type="ARBA" id="ARBA00001933"/>
    </source>
</evidence>
<evidence type="ECO:0000256" key="3">
    <source>
        <dbReference type="ARBA" id="ARBA00012239"/>
    </source>
</evidence>
<dbReference type="AlphaFoldDB" id="A0AB39HCB7"/>
<dbReference type="GO" id="GO:0031071">
    <property type="term" value="F:cysteine desulfurase activity"/>
    <property type="evidence" value="ECO:0007669"/>
    <property type="project" value="UniProtKB-UniRule"/>
</dbReference>
<evidence type="ECO:0000256" key="4">
    <source>
        <dbReference type="ARBA" id="ARBA00022490"/>
    </source>
</evidence>
<comment type="cofactor">
    <cofactor evidence="1 9">
        <name>pyridoxal 5'-phosphate</name>
        <dbReference type="ChEBI" id="CHEBI:597326"/>
    </cofactor>
</comment>
<comment type="catalytic activity">
    <reaction evidence="8 10">
        <text>(sulfur carrier)-H + L-cysteine = (sulfur carrier)-SH + L-alanine</text>
        <dbReference type="Rhea" id="RHEA:43892"/>
        <dbReference type="Rhea" id="RHEA-COMP:14737"/>
        <dbReference type="Rhea" id="RHEA-COMP:14739"/>
        <dbReference type="ChEBI" id="CHEBI:29917"/>
        <dbReference type="ChEBI" id="CHEBI:35235"/>
        <dbReference type="ChEBI" id="CHEBI:57972"/>
        <dbReference type="ChEBI" id="CHEBI:64428"/>
        <dbReference type="EC" id="2.8.1.7"/>
    </reaction>
</comment>
<name>A0AB39HCB7_9VIBR</name>
<evidence type="ECO:0000256" key="9">
    <source>
        <dbReference type="RuleBase" id="RU004504"/>
    </source>
</evidence>
<keyword evidence="6 10" id="KW-0663">Pyridoxal phosphate</keyword>
<sequence>MSKISSPWRQDFPMTNQTVHNKPLVYLDTAASALTPQCVIDKIDKFYQQGYANVHRGIHHLSSQATQAMEQVRHDCAQFLSAASEKNIIFTSGTTASINHIAQSFVQSQCQAGDEIIITELEHHANIVPWQMMAEMAGIEIKVWPINAEGELKLEQLKPLLSSKTKLLAMSQLSNVLGVHTPVKEAIALAKSVKAATLIDGAQGALHHAVDVSELDCDFYVFSGHKLYGPTGIGVLYMHQRWFDALPPWHGGGAMIDKVCLPTGTTYQDAPWKFETGTPHVAGILGLGAALEYIRQCGWSAIEAHQTRLMNYALEQLKNIDQITIYGPQNTAPSGMISFNLGSHHAFDVGSFLDRYGVAIRTGHHCAMPLLQRLEVPAVCRASFGIYNDQQDVDVLVDSLKRTLTLLG</sequence>
<evidence type="ECO:0000256" key="2">
    <source>
        <dbReference type="ARBA" id="ARBA00010447"/>
    </source>
</evidence>
<keyword evidence="4" id="KW-0963">Cytoplasm</keyword>
<comment type="function">
    <text evidence="10">Catalyzes the removal of elemental sulfur and selenium atoms from L-cysteine, L-cystine, L-selenocysteine, and L-selenocystine to produce L-alanine.</text>
</comment>
<dbReference type="Gene3D" id="3.90.1150.10">
    <property type="entry name" value="Aspartate Aminotransferase, domain 1"/>
    <property type="match status" value="1"/>
</dbReference>
<evidence type="ECO:0000313" key="12">
    <source>
        <dbReference type="EMBL" id="XDK24003.1"/>
    </source>
</evidence>
<dbReference type="SUPFAM" id="SSF53383">
    <property type="entry name" value="PLP-dependent transferases"/>
    <property type="match status" value="1"/>
</dbReference>
<gene>
    <name evidence="12" type="ORF">AB0763_07085</name>
</gene>
<dbReference type="EC" id="2.8.1.7" evidence="3 10"/>
<dbReference type="GO" id="GO:0030170">
    <property type="term" value="F:pyridoxal phosphate binding"/>
    <property type="evidence" value="ECO:0007669"/>
    <property type="project" value="UniProtKB-UniRule"/>
</dbReference>
<dbReference type="InterPro" id="IPR015421">
    <property type="entry name" value="PyrdxlP-dep_Trfase_major"/>
</dbReference>
<evidence type="ECO:0000256" key="10">
    <source>
        <dbReference type="RuleBase" id="RU004506"/>
    </source>
</evidence>
<feature type="domain" description="Aminotransferase class V" evidence="11">
    <location>
        <begin position="25"/>
        <end position="396"/>
    </location>
</feature>
<dbReference type="KEGG" id="vih:AB0763_07085"/>
<dbReference type="GO" id="GO:0016829">
    <property type="term" value="F:lyase activity"/>
    <property type="evidence" value="ECO:0007669"/>
    <property type="project" value="UniProtKB-KW"/>
</dbReference>
<proteinExistence type="inferred from homology"/>
<dbReference type="RefSeq" id="WP_306100051.1">
    <property type="nucleotide sequence ID" value="NZ_CP162601.1"/>
</dbReference>
<evidence type="ECO:0000256" key="7">
    <source>
        <dbReference type="ARBA" id="ARBA00023239"/>
    </source>
</evidence>
<evidence type="ECO:0000256" key="8">
    <source>
        <dbReference type="ARBA" id="ARBA00050776"/>
    </source>
</evidence>
<dbReference type="InterPro" id="IPR010970">
    <property type="entry name" value="Cys_dSase_SufS"/>
</dbReference>
<dbReference type="InterPro" id="IPR015424">
    <property type="entry name" value="PyrdxlP-dep_Trfase"/>
</dbReference>
<dbReference type="GO" id="GO:0006534">
    <property type="term" value="P:cysteine metabolic process"/>
    <property type="evidence" value="ECO:0007669"/>
    <property type="project" value="UniProtKB-UniRule"/>
</dbReference>
<comment type="similarity">
    <text evidence="2 10">Belongs to the class-V pyridoxal-phosphate-dependent aminotransferase family. Csd subfamily.</text>
</comment>
<dbReference type="Gene3D" id="3.40.640.10">
    <property type="entry name" value="Type I PLP-dependent aspartate aminotransferase-like (Major domain)"/>
    <property type="match status" value="1"/>
</dbReference>
<dbReference type="InterPro" id="IPR015422">
    <property type="entry name" value="PyrdxlP-dep_Trfase_small"/>
</dbReference>
<dbReference type="PANTHER" id="PTHR43586">
    <property type="entry name" value="CYSTEINE DESULFURASE"/>
    <property type="match status" value="1"/>
</dbReference>
<keyword evidence="5 10" id="KW-0808">Transferase</keyword>
<dbReference type="Pfam" id="PF00266">
    <property type="entry name" value="Aminotran_5"/>
    <property type="match status" value="1"/>
</dbReference>
<dbReference type="CDD" id="cd06453">
    <property type="entry name" value="SufS_like"/>
    <property type="match status" value="1"/>
</dbReference>